<dbReference type="Proteomes" id="UP000071392">
    <property type="component" value="Unassembled WGS sequence"/>
</dbReference>
<evidence type="ECO:0000256" key="4">
    <source>
        <dbReference type="HAMAP-Rule" id="MF_00222"/>
    </source>
</evidence>
<dbReference type="InterPro" id="IPR036291">
    <property type="entry name" value="NAD(P)-bd_dom_sf"/>
</dbReference>
<keyword evidence="2 4" id="KW-0560">Oxidoreductase</keyword>
<dbReference type="GO" id="GO:0008652">
    <property type="term" value="P:amino acid biosynthetic process"/>
    <property type="evidence" value="ECO:0007669"/>
    <property type="project" value="UniProtKB-KW"/>
</dbReference>
<keyword evidence="4" id="KW-0028">Amino-acid biosynthesis</keyword>
<feature type="domain" description="SDH C-terminal" evidence="6">
    <location>
        <begin position="295"/>
        <end position="316"/>
    </location>
</feature>
<dbReference type="SUPFAM" id="SSF51735">
    <property type="entry name" value="NAD(P)-binding Rossmann-fold domains"/>
    <property type="match status" value="1"/>
</dbReference>
<evidence type="ECO:0000256" key="2">
    <source>
        <dbReference type="ARBA" id="ARBA00023002"/>
    </source>
</evidence>
<feature type="domain" description="Shikimate dehydrogenase substrate binding N-terminal" evidence="5">
    <location>
        <begin position="27"/>
        <end position="115"/>
    </location>
</feature>
<dbReference type="Gene3D" id="3.40.50.10860">
    <property type="entry name" value="Leucine Dehydrogenase, chain A, domain 1"/>
    <property type="match status" value="1"/>
</dbReference>
<dbReference type="AlphaFoldDB" id="A0A139SHP5"/>
<dbReference type="EC" id="1.1.1.25" evidence="4"/>
<dbReference type="GO" id="GO:0005829">
    <property type="term" value="C:cytosol"/>
    <property type="evidence" value="ECO:0007669"/>
    <property type="project" value="TreeGrafter"/>
</dbReference>
<dbReference type="InterPro" id="IPR041121">
    <property type="entry name" value="SDH_C"/>
</dbReference>
<dbReference type="STRING" id="1548208.AXK12_08125"/>
<dbReference type="InterPro" id="IPR022893">
    <property type="entry name" value="Shikimate_DH_fam"/>
</dbReference>
<dbReference type="Pfam" id="PF08501">
    <property type="entry name" value="Shikimate_dh_N"/>
    <property type="match status" value="1"/>
</dbReference>
<reference evidence="7 8" key="1">
    <citation type="submission" date="2016-02" db="EMBL/GenBank/DDBJ databases">
        <authorList>
            <person name="Wen L."/>
            <person name="He K."/>
            <person name="Yang H."/>
        </authorList>
    </citation>
    <scope>NUCLEOTIDE SEQUENCE [LARGE SCALE GENOMIC DNA]</scope>
    <source>
        <strain evidence="7 8">CV41</strain>
    </source>
</reference>
<feature type="binding site" evidence="4">
    <location>
        <position position="295"/>
    </location>
    <ligand>
        <name>NADP(+)</name>
        <dbReference type="ChEBI" id="CHEBI:58349"/>
    </ligand>
</feature>
<feature type="binding site" evidence="4">
    <location>
        <position position="147"/>
    </location>
    <ligand>
        <name>shikimate</name>
        <dbReference type="ChEBI" id="CHEBI:36208"/>
    </ligand>
</feature>
<dbReference type="CDD" id="cd01065">
    <property type="entry name" value="NAD_bind_Shikimate_DH"/>
    <property type="match status" value="1"/>
</dbReference>
<dbReference type="SUPFAM" id="SSF53223">
    <property type="entry name" value="Aminoacid dehydrogenase-like, N-terminal domain"/>
    <property type="match status" value="1"/>
</dbReference>
<organism evidence="7 8">
    <name type="scientific">Cephaloticoccus capnophilus</name>
    <dbReference type="NCBI Taxonomy" id="1548208"/>
    <lineage>
        <taxon>Bacteria</taxon>
        <taxon>Pseudomonadati</taxon>
        <taxon>Verrucomicrobiota</taxon>
        <taxon>Opitutia</taxon>
        <taxon>Opitutales</taxon>
        <taxon>Opitutaceae</taxon>
        <taxon>Cephaloticoccus</taxon>
    </lineage>
</organism>
<comment type="similarity">
    <text evidence="4">Belongs to the shikimate dehydrogenase family.</text>
</comment>
<dbReference type="Pfam" id="PF18317">
    <property type="entry name" value="SDH_C"/>
    <property type="match status" value="1"/>
</dbReference>
<comment type="catalytic activity">
    <reaction evidence="4">
        <text>shikimate + NADP(+) = 3-dehydroshikimate + NADPH + H(+)</text>
        <dbReference type="Rhea" id="RHEA:17737"/>
        <dbReference type="ChEBI" id="CHEBI:15378"/>
        <dbReference type="ChEBI" id="CHEBI:16630"/>
        <dbReference type="ChEBI" id="CHEBI:36208"/>
        <dbReference type="ChEBI" id="CHEBI:57783"/>
        <dbReference type="ChEBI" id="CHEBI:58349"/>
        <dbReference type="EC" id="1.1.1.25"/>
    </reaction>
</comment>
<dbReference type="UniPathway" id="UPA00053">
    <property type="reaction ID" value="UER00087"/>
</dbReference>
<comment type="function">
    <text evidence="4">Involved in the biosynthesis of the chorismate, which leads to the biosynthesis of aromatic amino acids. Catalyzes the reversible NADPH linked reduction of 3-dehydroshikimate (DHSA) to yield shikimate (SA).</text>
</comment>
<feature type="binding site" evidence="4">
    <location>
        <begin position="35"/>
        <end position="37"/>
    </location>
    <ligand>
        <name>shikimate</name>
        <dbReference type="ChEBI" id="CHEBI:36208"/>
    </ligand>
</feature>
<dbReference type="GO" id="GO:0004764">
    <property type="term" value="F:shikimate 3-dehydrogenase (NADP+) activity"/>
    <property type="evidence" value="ECO:0007669"/>
    <property type="project" value="UniProtKB-UniRule"/>
</dbReference>
<gene>
    <name evidence="4" type="primary">aroE</name>
    <name evidence="7" type="ORF">AXK12_08125</name>
</gene>
<evidence type="ECO:0000313" key="8">
    <source>
        <dbReference type="Proteomes" id="UP000071392"/>
    </source>
</evidence>
<sequence>MTDTQRVLTLADLEQGDLSFAQTSLAVLGHPIAHSLSPQMHNGALAALAKEAPQLADWRYYAIDVPPADLPRALRLLRKRGFLGLNLTIPHKVLALAHVAEIDPAARVIGAVNTLRRLGGANDDQPAHAGGDQCDSLGDGWQGFNTDGYGLAAAVRETLGLDLSGQPVILLGAGGAARGAAVECLAQGCPSLWIANRTAANLETLLSELAPLADKSRRGEKNRLHGFSPARVPDDLPAHALVINATSAGLRESDPMPIDLPALPRPAGVYDMIYNPPETPLLHRARKLGLPRANGLSMLVHQGAKALEIWSGIAASRIAPLMQKSLTP</sequence>
<dbReference type="Gene3D" id="3.40.50.720">
    <property type="entry name" value="NAD(P)-binding Rossmann-like Domain"/>
    <property type="match status" value="1"/>
</dbReference>
<comment type="pathway">
    <text evidence="1 4">Metabolic intermediate biosynthesis; chorismate biosynthesis; chorismate from D-erythrose 4-phosphate and phosphoenolpyruvate: step 4/7.</text>
</comment>
<feature type="binding site" evidence="4">
    <location>
        <position position="88"/>
    </location>
    <ligand>
        <name>shikimate</name>
        <dbReference type="ChEBI" id="CHEBI:36208"/>
    </ligand>
</feature>
<name>A0A139SHP5_9BACT</name>
<keyword evidence="4" id="KW-0521">NADP</keyword>
<evidence type="ECO:0000259" key="6">
    <source>
        <dbReference type="Pfam" id="PF18317"/>
    </source>
</evidence>
<dbReference type="GO" id="GO:0050661">
    <property type="term" value="F:NADP binding"/>
    <property type="evidence" value="ECO:0007669"/>
    <property type="project" value="TreeGrafter"/>
</dbReference>
<evidence type="ECO:0000259" key="5">
    <source>
        <dbReference type="Pfam" id="PF08501"/>
    </source>
</evidence>
<feature type="binding site" evidence="4">
    <location>
        <begin position="172"/>
        <end position="176"/>
    </location>
    <ligand>
        <name>NADP(+)</name>
        <dbReference type="ChEBI" id="CHEBI:58349"/>
    </ligand>
</feature>
<feature type="binding site" evidence="4">
    <location>
        <position position="113"/>
    </location>
    <ligand>
        <name>shikimate</name>
        <dbReference type="ChEBI" id="CHEBI:36208"/>
    </ligand>
</feature>
<dbReference type="HAMAP" id="MF_00222">
    <property type="entry name" value="Shikimate_DH_AroE"/>
    <property type="match status" value="1"/>
</dbReference>
<evidence type="ECO:0000256" key="3">
    <source>
        <dbReference type="ARBA" id="ARBA00023141"/>
    </source>
</evidence>
<dbReference type="EMBL" id="LSZP01000062">
    <property type="protein sequence ID" value="KXU34041.1"/>
    <property type="molecule type" value="Genomic_DNA"/>
</dbReference>
<dbReference type="InterPro" id="IPR013708">
    <property type="entry name" value="Shikimate_DH-bd_N"/>
</dbReference>
<dbReference type="GO" id="GO:0019632">
    <property type="term" value="P:shikimate metabolic process"/>
    <property type="evidence" value="ECO:0007669"/>
    <property type="project" value="TreeGrafter"/>
</dbReference>
<accession>A0A139SHP5</accession>
<feature type="binding site" evidence="4">
    <location>
        <position position="274"/>
    </location>
    <ligand>
        <name>shikimate</name>
        <dbReference type="ChEBI" id="CHEBI:36208"/>
    </ligand>
</feature>
<comment type="caution">
    <text evidence="4">Lacks conserved residue(s) required for the propagation of feature annotation.</text>
</comment>
<keyword evidence="3 4" id="KW-0057">Aromatic amino acid biosynthesis</keyword>
<feature type="active site" description="Proton acceptor" evidence="4">
    <location>
        <position position="92"/>
    </location>
</feature>
<evidence type="ECO:0000256" key="1">
    <source>
        <dbReference type="ARBA" id="ARBA00004871"/>
    </source>
</evidence>
<dbReference type="PANTHER" id="PTHR21089:SF1">
    <property type="entry name" value="BIFUNCTIONAL 3-DEHYDROQUINATE DEHYDRATASE_SHIKIMATE DEHYDROGENASE, CHLOROPLASTIC"/>
    <property type="match status" value="1"/>
</dbReference>
<protein>
    <recommendedName>
        <fullName evidence="4">Shikimate dehydrogenase (NADP(+))</fullName>
        <shortName evidence="4">SDH</shortName>
        <ecNumber evidence="4">1.1.1.25</ecNumber>
    </recommendedName>
</protein>
<dbReference type="GO" id="GO:0009073">
    <property type="term" value="P:aromatic amino acid family biosynthetic process"/>
    <property type="evidence" value="ECO:0007669"/>
    <property type="project" value="UniProtKB-KW"/>
</dbReference>
<dbReference type="InterPro" id="IPR046346">
    <property type="entry name" value="Aminoacid_DH-like_N_sf"/>
</dbReference>
<dbReference type="PANTHER" id="PTHR21089">
    <property type="entry name" value="SHIKIMATE DEHYDROGENASE"/>
    <property type="match status" value="1"/>
</dbReference>
<comment type="subunit">
    <text evidence="4">Homodimer.</text>
</comment>
<dbReference type="GO" id="GO:0009423">
    <property type="term" value="P:chorismate biosynthetic process"/>
    <property type="evidence" value="ECO:0007669"/>
    <property type="project" value="UniProtKB-UniRule"/>
</dbReference>
<feature type="binding site" evidence="4">
    <location>
        <position position="302"/>
    </location>
    <ligand>
        <name>shikimate</name>
        <dbReference type="ChEBI" id="CHEBI:36208"/>
    </ligand>
</feature>
<feature type="binding site" evidence="4">
    <location>
        <position position="272"/>
    </location>
    <ligand>
        <name>NADP(+)</name>
        <dbReference type="ChEBI" id="CHEBI:58349"/>
    </ligand>
</feature>
<keyword evidence="8" id="KW-1185">Reference proteome</keyword>
<proteinExistence type="inferred from homology"/>
<comment type="caution">
    <text evidence="7">The sequence shown here is derived from an EMBL/GenBank/DDBJ whole genome shotgun (WGS) entry which is preliminary data.</text>
</comment>
<evidence type="ECO:0000313" key="7">
    <source>
        <dbReference type="EMBL" id="KXU34041.1"/>
    </source>
</evidence>